<dbReference type="InterPro" id="IPR043129">
    <property type="entry name" value="ATPase_NBD"/>
</dbReference>
<proteinExistence type="predicted"/>
<name>A0A6J6I2Z7_9ZZZZ</name>
<protein>
    <submittedName>
        <fullName evidence="1">Unannotated protein</fullName>
    </submittedName>
</protein>
<dbReference type="SUPFAM" id="SSF53067">
    <property type="entry name" value="Actin-like ATPase domain"/>
    <property type="match status" value="1"/>
</dbReference>
<dbReference type="Pfam" id="PF00480">
    <property type="entry name" value="ROK"/>
    <property type="match status" value="1"/>
</dbReference>
<gene>
    <name evidence="1" type="ORF">UFOPK1863_00904</name>
</gene>
<dbReference type="AlphaFoldDB" id="A0A6J6I2Z7"/>
<accession>A0A6J6I2Z7</accession>
<sequence length="294" mass="30438">MVVIGIDAGGTEIKAGLIQGSKIIESQRFPTQREAGAYHAQEQVLQAVETMHKNFPQAQAVGLVVPGVVDADAQIARYSENIGWKDVHFGKMIHDITGLPVGFGHDVRAGGIAESLYGASKGHANSLFMPIGTGIAGAMIIDGKLVDDPYAGEIGHLNVASAYGCNCGAHGCLETVATGPSIARIYNERSGQQFSGAQEVLKAAKGGDHIAQEVWADATRAIGTALMAYINILNPGLIVLGGGLSRAGDDLVNPVSSYIDSHLTFQPRPKICVAELGDSAGMIGAGILAAKAIA</sequence>
<reference evidence="1" key="1">
    <citation type="submission" date="2020-05" db="EMBL/GenBank/DDBJ databases">
        <authorList>
            <person name="Chiriac C."/>
            <person name="Salcher M."/>
            <person name="Ghai R."/>
            <person name="Kavagutti S V."/>
        </authorList>
    </citation>
    <scope>NUCLEOTIDE SEQUENCE</scope>
</reference>
<dbReference type="PANTHER" id="PTHR18964">
    <property type="entry name" value="ROK (REPRESSOR, ORF, KINASE) FAMILY"/>
    <property type="match status" value="1"/>
</dbReference>
<dbReference type="EMBL" id="CAEZUY010000099">
    <property type="protein sequence ID" value="CAB4618983.1"/>
    <property type="molecule type" value="Genomic_DNA"/>
</dbReference>
<organism evidence="1">
    <name type="scientific">freshwater metagenome</name>
    <dbReference type="NCBI Taxonomy" id="449393"/>
    <lineage>
        <taxon>unclassified sequences</taxon>
        <taxon>metagenomes</taxon>
        <taxon>ecological metagenomes</taxon>
    </lineage>
</organism>
<dbReference type="Gene3D" id="3.30.420.40">
    <property type="match status" value="2"/>
</dbReference>
<dbReference type="PANTHER" id="PTHR18964:SF149">
    <property type="entry name" value="BIFUNCTIONAL UDP-N-ACETYLGLUCOSAMINE 2-EPIMERASE_N-ACETYLMANNOSAMINE KINASE"/>
    <property type="match status" value="1"/>
</dbReference>
<evidence type="ECO:0000313" key="1">
    <source>
        <dbReference type="EMBL" id="CAB4618983.1"/>
    </source>
</evidence>
<dbReference type="InterPro" id="IPR000600">
    <property type="entry name" value="ROK"/>
</dbReference>